<evidence type="ECO:0000259" key="17">
    <source>
        <dbReference type="Pfam" id="PF13614"/>
    </source>
</evidence>
<evidence type="ECO:0000256" key="4">
    <source>
        <dbReference type="ARBA" id="ARBA00022519"/>
    </source>
</evidence>
<comment type="subcellular location">
    <subcellularLocation>
        <location evidence="1">Cell inner membrane</location>
        <topology evidence="1">Multi-pass membrane protein</topology>
    </subcellularLocation>
</comment>
<evidence type="ECO:0000256" key="15">
    <source>
        <dbReference type="SAM" id="Phobius"/>
    </source>
</evidence>
<dbReference type="InterPro" id="IPR003856">
    <property type="entry name" value="LPS_length_determ_N"/>
</dbReference>
<dbReference type="Gene3D" id="3.40.50.300">
    <property type="entry name" value="P-loop containing nucleotide triphosphate hydrolases"/>
    <property type="match status" value="1"/>
</dbReference>
<evidence type="ECO:0000256" key="11">
    <source>
        <dbReference type="ARBA" id="ARBA00023136"/>
    </source>
</evidence>
<keyword evidence="10 15" id="KW-1133">Transmembrane helix</keyword>
<keyword evidence="7" id="KW-0547">Nucleotide-binding</keyword>
<sequence>MIDNSKLGPTAGASNDEIDLGRLLGTLLDHRWLIIGVTTLFAVIGIVYSLFATPVYQSDALVQVEQSSGNSILNNLSEMLPSGQPGSAAEIELIKSRMVLGKTVKDLNLNTVVEQKYFPLFGQGWNRLIGNEPGRIALSRLSIPHGWNEKDIELEVIDKNNFVLIVDGDELFKGKTGELVKQKGVTMLVSEIDAEPGTVFSVSQRSDLMTINSILSALTVEDKGKDTGVLALTLLGNDPELVGKTLDSISKNYLLQNVERKSEEAAKSLDFLKEQLPQVKGSLEVAEDKLNKFRQDNDSVDLSLEAKSMLDTVVSVESQLNELTFKEAEISKLYTKEHPAYRALMEKRGTLEGEREKINKRISVMPKTQQEILRLTRDVDAGKEIYMQLLNKQQELSITKASTVGNVRIVDPAVTQPKPVQPRKTLIVLICVVLGGMLSVGIVMLKTMLHHGIENPDELEQRGINVYASIPLSEWQQKKDREILLRTHRKSNARANSLLAVGNPADLAIEAVRSLRTSLHFAMMEAKNNVLMISGASPNIGKTFVSINLAAVIAQAGQRVLVIDADMRKGYSHSLLDTSWQNGLSDILSGKIDASNAVRPTQIGGMDFIPRGQIPPNPSELLMHSRFTELVEWANKNYDLVLIDTPPILAVTDAAIIGHHVGTALMIARFGMNTVKEIEISVRRFDQNGIEIKGIILNAVERRASSYYGSYGYYQYEYKSASKDA</sequence>
<evidence type="ECO:0000256" key="2">
    <source>
        <dbReference type="ARBA" id="ARBA00008883"/>
    </source>
</evidence>
<keyword evidence="12" id="KW-0829">Tyrosine-protein kinase</keyword>
<dbReference type="NCBIfam" id="NF008568">
    <property type="entry name" value="PRK11519.1"/>
    <property type="match status" value="1"/>
</dbReference>
<dbReference type="Pfam" id="PF13614">
    <property type="entry name" value="AAA_31"/>
    <property type="match status" value="1"/>
</dbReference>
<dbReference type="PANTHER" id="PTHR32309:SF32">
    <property type="entry name" value="TYROSINE-PROTEIN KINASE ETK-RELATED"/>
    <property type="match status" value="1"/>
</dbReference>
<dbReference type="Pfam" id="PF02706">
    <property type="entry name" value="Wzz"/>
    <property type="match status" value="1"/>
</dbReference>
<evidence type="ECO:0000256" key="8">
    <source>
        <dbReference type="ARBA" id="ARBA00022777"/>
    </source>
</evidence>
<dbReference type="InterPro" id="IPR032807">
    <property type="entry name" value="GNVR"/>
</dbReference>
<dbReference type="InterPro" id="IPR027417">
    <property type="entry name" value="P-loop_NTPase"/>
</dbReference>
<evidence type="ECO:0000259" key="18">
    <source>
        <dbReference type="Pfam" id="PF13807"/>
    </source>
</evidence>
<feature type="coiled-coil region" evidence="14">
    <location>
        <begin position="255"/>
        <end position="289"/>
    </location>
</feature>
<proteinExistence type="inferred from homology"/>
<evidence type="ECO:0000256" key="12">
    <source>
        <dbReference type="ARBA" id="ARBA00023137"/>
    </source>
</evidence>
<evidence type="ECO:0000256" key="7">
    <source>
        <dbReference type="ARBA" id="ARBA00022741"/>
    </source>
</evidence>
<dbReference type="PANTHER" id="PTHR32309">
    <property type="entry name" value="TYROSINE-PROTEIN KINASE"/>
    <property type="match status" value="1"/>
</dbReference>
<keyword evidence="11 15" id="KW-0472">Membrane</keyword>
<gene>
    <name evidence="19" type="primary">wzc</name>
    <name evidence="19" type="ORF">AB4M04_04005</name>
</gene>
<dbReference type="RefSeq" id="WP_026142277.1">
    <property type="nucleotide sequence ID" value="NZ_CAMKID010000001.1"/>
</dbReference>
<evidence type="ECO:0000259" key="16">
    <source>
        <dbReference type="Pfam" id="PF02706"/>
    </source>
</evidence>
<feature type="domain" description="Polysaccharide chain length determinant N-terminal" evidence="16">
    <location>
        <begin position="16"/>
        <end position="107"/>
    </location>
</feature>
<dbReference type="Proteomes" id="UP001558101">
    <property type="component" value="Unassembled WGS sequence"/>
</dbReference>
<keyword evidence="4" id="KW-0997">Cell inner membrane</keyword>
<dbReference type="SUPFAM" id="SSF52540">
    <property type="entry name" value="P-loop containing nucleoside triphosphate hydrolases"/>
    <property type="match status" value="1"/>
</dbReference>
<evidence type="ECO:0000313" key="20">
    <source>
        <dbReference type="Proteomes" id="UP001558101"/>
    </source>
</evidence>
<dbReference type="GO" id="GO:0016301">
    <property type="term" value="F:kinase activity"/>
    <property type="evidence" value="ECO:0007669"/>
    <property type="project" value="UniProtKB-KW"/>
</dbReference>
<feature type="transmembrane region" description="Helical" evidence="15">
    <location>
        <begin position="426"/>
        <end position="445"/>
    </location>
</feature>
<comment type="similarity">
    <text evidence="2">Belongs to the etk/wzc family.</text>
</comment>
<evidence type="ECO:0000256" key="10">
    <source>
        <dbReference type="ARBA" id="ARBA00022989"/>
    </source>
</evidence>
<evidence type="ECO:0000256" key="5">
    <source>
        <dbReference type="ARBA" id="ARBA00022679"/>
    </source>
</evidence>
<dbReference type="Pfam" id="PF23607">
    <property type="entry name" value="WZC_N"/>
    <property type="match status" value="1"/>
</dbReference>
<dbReference type="EMBL" id="JBFQXQ010000001">
    <property type="protein sequence ID" value="MEX3171241.1"/>
    <property type="molecule type" value="Genomic_DNA"/>
</dbReference>
<dbReference type="InterPro" id="IPR025669">
    <property type="entry name" value="AAA_dom"/>
</dbReference>
<feature type="domain" description="AAA" evidence="17">
    <location>
        <begin position="540"/>
        <end position="652"/>
    </location>
</feature>
<evidence type="ECO:0000256" key="1">
    <source>
        <dbReference type="ARBA" id="ARBA00004429"/>
    </source>
</evidence>
<keyword evidence="3" id="KW-1003">Cell membrane</keyword>
<evidence type="ECO:0000256" key="3">
    <source>
        <dbReference type="ARBA" id="ARBA00022475"/>
    </source>
</evidence>
<keyword evidence="8 19" id="KW-0418">Kinase</keyword>
<keyword evidence="6 15" id="KW-0812">Transmembrane</keyword>
<comment type="catalytic activity">
    <reaction evidence="13">
        <text>L-tyrosyl-[protein] + ATP = O-phospho-L-tyrosyl-[protein] + ADP + H(+)</text>
        <dbReference type="Rhea" id="RHEA:10596"/>
        <dbReference type="Rhea" id="RHEA-COMP:10136"/>
        <dbReference type="Rhea" id="RHEA-COMP:20101"/>
        <dbReference type="ChEBI" id="CHEBI:15378"/>
        <dbReference type="ChEBI" id="CHEBI:30616"/>
        <dbReference type="ChEBI" id="CHEBI:46858"/>
        <dbReference type="ChEBI" id="CHEBI:61978"/>
        <dbReference type="ChEBI" id="CHEBI:456216"/>
    </reaction>
</comment>
<keyword evidence="20" id="KW-1185">Reference proteome</keyword>
<comment type="caution">
    <text evidence="19">The sequence shown here is derived from an EMBL/GenBank/DDBJ whole genome shotgun (WGS) entry which is preliminary data.</text>
</comment>
<dbReference type="CDD" id="cd05387">
    <property type="entry name" value="BY-kinase"/>
    <property type="match status" value="1"/>
</dbReference>
<evidence type="ECO:0000256" key="6">
    <source>
        <dbReference type="ARBA" id="ARBA00022692"/>
    </source>
</evidence>
<reference evidence="19 20" key="1">
    <citation type="submission" date="2024-07" db="EMBL/GenBank/DDBJ databases">
        <title>Genomes of novel Serratia strains from suburban soil.</title>
        <authorList>
            <person name="Markert E.X."/>
            <person name="Severe K."/>
            <person name="Severe L."/>
            <person name="Twing K.I."/>
            <person name="Ward L.M."/>
        </authorList>
    </citation>
    <scope>NUCLEOTIDE SEQUENCE [LARGE SCALE GENOMIC DNA]</scope>
    <source>
        <strain evidence="19 20">3C-UT</strain>
    </source>
</reference>
<feature type="transmembrane region" description="Helical" evidence="15">
    <location>
        <begin position="32"/>
        <end position="51"/>
    </location>
</feature>
<keyword evidence="14" id="KW-0175">Coiled coil</keyword>
<accession>A0ABV3UCE1</accession>
<keyword evidence="5" id="KW-0808">Transferase</keyword>
<feature type="domain" description="Tyrosine-protein kinase G-rich" evidence="18">
    <location>
        <begin position="367"/>
        <end position="448"/>
    </location>
</feature>
<dbReference type="InterPro" id="IPR005702">
    <property type="entry name" value="Wzc-like_C"/>
</dbReference>
<organism evidence="19 20">
    <name type="scientific">Serratia quinivorans</name>
    <dbReference type="NCBI Taxonomy" id="137545"/>
    <lineage>
        <taxon>Bacteria</taxon>
        <taxon>Pseudomonadati</taxon>
        <taxon>Pseudomonadota</taxon>
        <taxon>Gammaproteobacteria</taxon>
        <taxon>Enterobacterales</taxon>
        <taxon>Yersiniaceae</taxon>
        <taxon>Serratia</taxon>
    </lineage>
</organism>
<evidence type="ECO:0000256" key="14">
    <source>
        <dbReference type="SAM" id="Coils"/>
    </source>
</evidence>
<evidence type="ECO:0000256" key="9">
    <source>
        <dbReference type="ARBA" id="ARBA00022840"/>
    </source>
</evidence>
<dbReference type="NCBIfam" id="TIGR01007">
    <property type="entry name" value="eps_fam"/>
    <property type="match status" value="1"/>
</dbReference>
<keyword evidence="9" id="KW-0067">ATP-binding</keyword>
<evidence type="ECO:0000256" key="13">
    <source>
        <dbReference type="ARBA" id="ARBA00053015"/>
    </source>
</evidence>
<dbReference type="InterPro" id="IPR050445">
    <property type="entry name" value="Bact_polysacc_biosynth/exp"/>
</dbReference>
<name>A0ABV3UCE1_9GAMM</name>
<evidence type="ECO:0000313" key="19">
    <source>
        <dbReference type="EMBL" id="MEX3171241.1"/>
    </source>
</evidence>
<protein>
    <submittedName>
        <fullName evidence="19">Tyrosine-protein kinase Wzc</fullName>
    </submittedName>
</protein>
<dbReference type="Pfam" id="PF13807">
    <property type="entry name" value="GNVR"/>
    <property type="match status" value="1"/>
</dbReference>